<dbReference type="SFLD" id="SFLDF00310">
    <property type="entry name" value="oxygen-independent_coproporphy"/>
    <property type="match status" value="1"/>
</dbReference>
<evidence type="ECO:0000313" key="7">
    <source>
        <dbReference type="Proteomes" id="UP000724149"/>
    </source>
</evidence>
<dbReference type="InterPro" id="IPR058240">
    <property type="entry name" value="rSAM_sf"/>
</dbReference>
<name>A0ABS2GNI3_9FIRM</name>
<evidence type="ECO:0000256" key="4">
    <source>
        <dbReference type="ARBA" id="ARBA00023014"/>
    </source>
</evidence>
<protein>
    <submittedName>
        <fullName evidence="6">Coproporphyrinogen dehydrogenase HemZ</fullName>
        <ecNumber evidence="6">1.3.98.3</ecNumber>
    </submittedName>
</protein>
<organism evidence="6 7">
    <name type="scientific">Hydrogenoanaerobacterium saccharovorans</name>
    <dbReference type="NCBI Taxonomy" id="474960"/>
    <lineage>
        <taxon>Bacteria</taxon>
        <taxon>Bacillati</taxon>
        <taxon>Bacillota</taxon>
        <taxon>Clostridia</taxon>
        <taxon>Eubacteriales</taxon>
        <taxon>Oscillospiraceae</taxon>
        <taxon>Hydrogenoanaerobacterium</taxon>
    </lineage>
</organism>
<dbReference type="SMART" id="SM00729">
    <property type="entry name" value="Elp3"/>
    <property type="match status" value="1"/>
</dbReference>
<dbReference type="SFLD" id="SFLDS00029">
    <property type="entry name" value="Radical_SAM"/>
    <property type="match status" value="1"/>
</dbReference>
<dbReference type="PANTHER" id="PTHR13932:SF1">
    <property type="entry name" value="OXYGEN-INDEPENDENT COPROPORPHYRINOGEN-III OXIDASE-LIKE PROTEIN HEMZ"/>
    <property type="match status" value="1"/>
</dbReference>
<feature type="domain" description="Radical SAM core" evidence="5">
    <location>
        <begin position="160"/>
        <end position="399"/>
    </location>
</feature>
<sequence>MTVFCEGRDYGYELAGVAMLFFRGEKVIPAKEGEEPLDNFILAETNLRPGRASLSVTVEREERTWEASEIVPVSEENPDHDCELHLARMLYQILSEITGITPKWGVLTGIRPVKLVQRRLDQGLSREEVARELREDYLVSQEKLDLAFATQQKEHAILSRNTPDSFSLYISIPFCPSRCLYCSFVSHSIEKTYKLMDQYIDCLCQEIAHTAEVARQAGLRLRTVYFGGGTPTSITAEQLKKLTDCVAEHFDLSEVWEYTIEAGRPDTITREKLQVIRDAGVTRISINPQTFNDDVLRFVGRKHPAQAVVDCYEMARELGFDSINMDIIAGLPTDTLDSFRHTVERLLELGPENITVHTLSVKRSADLSGEKAVDLSSLTGDVTEMVDYAQRRLMENGYEPYYLYRQRNILDNLENTGYCKPGKEGLYNVYIMDETHTILACGAGGVSKLRDPHGDDIKRLFNFKYPYEYISRFEEILQRKDETLAFYQSHPIDGTKS</sequence>
<dbReference type="SFLD" id="SFLDG01065">
    <property type="entry name" value="anaerobic_coproporphyrinogen-I"/>
    <property type="match status" value="1"/>
</dbReference>
<dbReference type="InterPro" id="IPR023995">
    <property type="entry name" value="HemZ"/>
</dbReference>
<dbReference type="SFLD" id="SFLDG01082">
    <property type="entry name" value="B12-binding_domain_containing"/>
    <property type="match status" value="1"/>
</dbReference>
<keyword evidence="4" id="KW-0411">Iron-sulfur</keyword>
<evidence type="ECO:0000259" key="5">
    <source>
        <dbReference type="PROSITE" id="PS51918"/>
    </source>
</evidence>
<dbReference type="Pfam" id="PF04055">
    <property type="entry name" value="Radical_SAM"/>
    <property type="match status" value="1"/>
</dbReference>
<dbReference type="SUPFAM" id="SSF102114">
    <property type="entry name" value="Radical SAM enzymes"/>
    <property type="match status" value="1"/>
</dbReference>
<comment type="caution">
    <text evidence="6">The sequence shown here is derived from an EMBL/GenBank/DDBJ whole genome shotgun (WGS) entry which is preliminary data.</text>
</comment>
<dbReference type="EMBL" id="JACSNR010000005">
    <property type="protein sequence ID" value="MBM6923373.1"/>
    <property type="molecule type" value="Genomic_DNA"/>
</dbReference>
<dbReference type="InterPro" id="IPR013785">
    <property type="entry name" value="Aldolase_TIM"/>
</dbReference>
<gene>
    <name evidence="6" type="primary">hemZ</name>
    <name evidence="6" type="ORF">H9X81_06680</name>
</gene>
<proteinExistence type="predicted"/>
<keyword evidence="1" id="KW-0949">S-adenosyl-L-methionine</keyword>
<evidence type="ECO:0000256" key="2">
    <source>
        <dbReference type="ARBA" id="ARBA00022723"/>
    </source>
</evidence>
<keyword evidence="2" id="KW-0479">Metal-binding</keyword>
<dbReference type="NCBIfam" id="TIGR03994">
    <property type="entry name" value="rSAM_HemZ"/>
    <property type="match status" value="1"/>
</dbReference>
<dbReference type="CDD" id="cd01335">
    <property type="entry name" value="Radical_SAM"/>
    <property type="match status" value="1"/>
</dbReference>
<keyword evidence="3" id="KW-0408">Iron</keyword>
<evidence type="ECO:0000256" key="3">
    <source>
        <dbReference type="ARBA" id="ARBA00023004"/>
    </source>
</evidence>
<dbReference type="EC" id="1.3.98.3" evidence="6"/>
<dbReference type="PROSITE" id="PS51918">
    <property type="entry name" value="RADICAL_SAM"/>
    <property type="match status" value="1"/>
</dbReference>
<keyword evidence="6" id="KW-0560">Oxidoreductase</keyword>
<accession>A0ABS2GNI3</accession>
<dbReference type="InterPro" id="IPR034505">
    <property type="entry name" value="Coproporphyrinogen-III_oxidase"/>
</dbReference>
<dbReference type="InterPro" id="IPR007197">
    <property type="entry name" value="rSAM"/>
</dbReference>
<evidence type="ECO:0000313" key="6">
    <source>
        <dbReference type="EMBL" id="MBM6923373.1"/>
    </source>
</evidence>
<dbReference type="InterPro" id="IPR006638">
    <property type="entry name" value="Elp3/MiaA/NifB-like_rSAM"/>
</dbReference>
<keyword evidence="7" id="KW-1185">Reference proteome</keyword>
<dbReference type="PANTHER" id="PTHR13932">
    <property type="entry name" value="COPROPORPHYRINIGEN III OXIDASE"/>
    <property type="match status" value="1"/>
</dbReference>
<dbReference type="Proteomes" id="UP000724149">
    <property type="component" value="Unassembled WGS sequence"/>
</dbReference>
<reference evidence="6 7" key="1">
    <citation type="journal article" date="2021" name="Sci. Rep.">
        <title>The distribution of antibiotic resistance genes in chicken gut microbiota commensals.</title>
        <authorList>
            <person name="Juricova H."/>
            <person name="Matiasovicova J."/>
            <person name="Kubasova T."/>
            <person name="Cejkova D."/>
            <person name="Rychlik I."/>
        </authorList>
    </citation>
    <scope>NUCLEOTIDE SEQUENCE [LARGE SCALE GENOMIC DNA]</scope>
    <source>
        <strain evidence="6 7">An564</strain>
    </source>
</reference>
<dbReference type="GO" id="GO:0051989">
    <property type="term" value="F:coproporphyrinogen dehydrogenase activity"/>
    <property type="evidence" value="ECO:0007669"/>
    <property type="project" value="UniProtKB-EC"/>
</dbReference>
<dbReference type="Gene3D" id="3.20.20.70">
    <property type="entry name" value="Aldolase class I"/>
    <property type="match status" value="1"/>
</dbReference>
<evidence type="ECO:0000256" key="1">
    <source>
        <dbReference type="ARBA" id="ARBA00022691"/>
    </source>
</evidence>